<reference evidence="1" key="1">
    <citation type="journal article" date="2011" name="Genome Biol.">
        <title>The draft genome of the carcinogenic human liver fluke Clonorchis sinensis.</title>
        <authorList>
            <person name="Wang X."/>
            <person name="Chen W."/>
            <person name="Huang Y."/>
            <person name="Sun J."/>
            <person name="Men J."/>
            <person name="Liu H."/>
            <person name="Luo F."/>
            <person name="Guo L."/>
            <person name="Lv X."/>
            <person name="Deng C."/>
            <person name="Zhou C."/>
            <person name="Fan Y."/>
            <person name="Li X."/>
            <person name="Huang L."/>
            <person name="Hu Y."/>
            <person name="Liang C."/>
            <person name="Hu X."/>
            <person name="Xu J."/>
            <person name="Yu X."/>
        </authorList>
    </citation>
    <scope>NUCLEOTIDE SEQUENCE [LARGE SCALE GENOMIC DNA]</scope>
    <source>
        <strain evidence="1">Henan</strain>
    </source>
</reference>
<evidence type="ECO:0000313" key="1">
    <source>
        <dbReference type="EMBL" id="GAA55144.1"/>
    </source>
</evidence>
<proteinExistence type="predicted"/>
<organism evidence="1 2">
    <name type="scientific">Clonorchis sinensis</name>
    <name type="common">Chinese liver fluke</name>
    <dbReference type="NCBI Taxonomy" id="79923"/>
    <lineage>
        <taxon>Eukaryota</taxon>
        <taxon>Metazoa</taxon>
        <taxon>Spiralia</taxon>
        <taxon>Lophotrochozoa</taxon>
        <taxon>Platyhelminthes</taxon>
        <taxon>Trematoda</taxon>
        <taxon>Digenea</taxon>
        <taxon>Opisthorchiida</taxon>
        <taxon>Opisthorchiata</taxon>
        <taxon>Opisthorchiidae</taxon>
        <taxon>Clonorchis</taxon>
    </lineage>
</organism>
<reference key="2">
    <citation type="submission" date="2011-10" db="EMBL/GenBank/DDBJ databases">
        <title>The genome and transcriptome sequence of Clonorchis sinensis provide insights into the carcinogenic liver fluke.</title>
        <authorList>
            <person name="Wang X."/>
            <person name="Huang Y."/>
            <person name="Chen W."/>
            <person name="Liu H."/>
            <person name="Guo L."/>
            <person name="Chen Y."/>
            <person name="Luo F."/>
            <person name="Zhou W."/>
            <person name="Sun J."/>
            <person name="Mao Q."/>
            <person name="Liang P."/>
            <person name="Zhou C."/>
            <person name="Tian Y."/>
            <person name="Men J."/>
            <person name="Lv X."/>
            <person name="Huang L."/>
            <person name="Zhou J."/>
            <person name="Hu Y."/>
            <person name="Li R."/>
            <person name="Zhang F."/>
            <person name="Lei H."/>
            <person name="Li X."/>
            <person name="Hu X."/>
            <person name="Liang C."/>
            <person name="Xu J."/>
            <person name="Wu Z."/>
            <person name="Yu X."/>
        </authorList>
    </citation>
    <scope>NUCLEOTIDE SEQUENCE</scope>
    <source>
        <strain>Henan</strain>
    </source>
</reference>
<gene>
    <name evidence="1" type="ORF">CLF_107019</name>
</gene>
<accession>G7YQB3</accession>
<name>G7YQB3_CLOSI</name>
<dbReference type="EMBL" id="DF143969">
    <property type="protein sequence ID" value="GAA55144.1"/>
    <property type="molecule type" value="Genomic_DNA"/>
</dbReference>
<keyword evidence="2" id="KW-1185">Reference proteome</keyword>
<dbReference type="AlphaFoldDB" id="G7YQB3"/>
<protein>
    <submittedName>
        <fullName evidence="1">Uncharacterized protein</fullName>
    </submittedName>
</protein>
<dbReference type="Proteomes" id="UP000008909">
    <property type="component" value="Unassembled WGS sequence"/>
</dbReference>
<evidence type="ECO:0000313" key="2">
    <source>
        <dbReference type="Proteomes" id="UP000008909"/>
    </source>
</evidence>
<sequence length="218" mass="23954">MGSSESSDDHFPALSSRNARDRLRQILQDELRYADFARVAARVSRTRSSTSSLSTAFDVRALKQAVQQTVLALKLDWLGIDVCYVSEKEFRMQAQWLSQPPPSLSICFWRLTSRDPQAAAAGCAGVGIAPNHPAECPLIVASVRFVWQRLWRSPTSGTLINLFVVSDHDTTGGICGSIRNKFHQAKNDLLRRAKNSATVVILGDLDANVDGLSAPETQ</sequence>